<dbReference type="Pfam" id="PF17874">
    <property type="entry name" value="TPR_MalT"/>
    <property type="match status" value="1"/>
</dbReference>
<evidence type="ECO:0000259" key="4">
    <source>
        <dbReference type="PROSITE" id="PS50043"/>
    </source>
</evidence>
<dbReference type="CDD" id="cd06170">
    <property type="entry name" value="LuxR_C_like"/>
    <property type="match status" value="1"/>
</dbReference>
<keyword evidence="2" id="KW-0238">DNA-binding</keyword>
<comment type="caution">
    <text evidence="5">The sequence shown here is derived from an EMBL/GenBank/DDBJ whole genome shotgun (WGS) entry which is preliminary data.</text>
</comment>
<sequence>MDVLETRLFPPRREGELISRSASQTVLRDIEARRLVLIKAPAGYGKSTLMGECYWSLRHRSRTAVWLSLNEFDGSVAELVVHLRAALIARGVAVPEWTGSGAKSIESRWLGRVAAMFDHALLAQDEPVYVFLDDLHAIHGSAAERLLAMLVKEAPDNVRWIVGSRGAPGFPLARLRALGRVSEVDVNTMRFTLEDARRLLSQDSGRMVSQRLAQLTHERTEGWAAGLQMASIALQRAADENSFADRLTGDQRDVAAFLSEDVFSRLEPAVQSFLLRICVLTRFCPALCDALTQGDDGRAMVDELEASSLFIFSLDEERHWYRFHHLFAEFLLRQLREREPGLERELHRRASIWYSDNELVVEAIRHALSSEDHHLAAGMLDRWWSTIDRRGIYSASVAWAEALPAQVLNEYPGLQLWRSLYLLCERRLDEARLLLEGVTARLSRMAQDPSVEPLRLRQWQYLCLHRQLILAKFSDDIAGVERLAAELHQRATESVDYYLEGTVQMALLLARREQYRLGDCEALSVKSRAMFLRSANEPTLIWHGCIVGPALLQRGEIDAAIEQYRASLALVARVAAMGDQDMAAMPLALLAEALIERYDLPEARDCYERAEPMGHGVGLIDDLVAAYVSRARLCAHDGEHAKAQALLREGLGQAQAGGYERLRWHVVHERIRQAVLAGDVLGAQRVASDTGLPQDDALLRPGTAVTTKQEVMAMAWARLAMACGRHAEALRLMRAWLGFAESRGAVASQVRLGILAARAQYAGGDGRGALRTIRQALGQAASGGMVFAFVIEGEPVRSLVLKALEVEDEPDAAIGILRRRLCVAMGAPLPSSQPNPKSLAASANELSGRDIRDSAAPIEPLTAREVDILRFVSRNMLNKEIGDRIGLTEGSVKWYMQQIYDKLGVRRRLGALEKARALGYVN</sequence>
<dbReference type="SUPFAM" id="SSF48452">
    <property type="entry name" value="TPR-like"/>
    <property type="match status" value="1"/>
</dbReference>
<organism evidence="5 6">
    <name type="scientific">Variovorax boronicumulans</name>
    <dbReference type="NCBI Taxonomy" id="436515"/>
    <lineage>
        <taxon>Bacteria</taxon>
        <taxon>Pseudomonadati</taxon>
        <taxon>Pseudomonadota</taxon>
        <taxon>Betaproteobacteria</taxon>
        <taxon>Burkholderiales</taxon>
        <taxon>Comamonadaceae</taxon>
        <taxon>Variovorax</taxon>
    </lineage>
</organism>
<evidence type="ECO:0000313" key="6">
    <source>
        <dbReference type="Proteomes" id="UP001244295"/>
    </source>
</evidence>
<dbReference type="AlphaFoldDB" id="A0AAW8DTK3"/>
<dbReference type="PANTHER" id="PTHR43214:SF41">
    <property type="entry name" value="NITRATE_NITRITE RESPONSE REGULATOR PROTEIN NARP"/>
    <property type="match status" value="1"/>
</dbReference>
<dbReference type="Gene3D" id="1.25.40.10">
    <property type="entry name" value="Tetratricopeptide repeat domain"/>
    <property type="match status" value="1"/>
</dbReference>
<dbReference type="PROSITE" id="PS50043">
    <property type="entry name" value="HTH_LUXR_2"/>
    <property type="match status" value="1"/>
</dbReference>
<evidence type="ECO:0000256" key="1">
    <source>
        <dbReference type="ARBA" id="ARBA00023015"/>
    </source>
</evidence>
<keyword evidence="3" id="KW-0804">Transcription</keyword>
<dbReference type="EMBL" id="JAUSRR010000003">
    <property type="protein sequence ID" value="MDP9922715.1"/>
    <property type="molecule type" value="Genomic_DNA"/>
</dbReference>
<reference evidence="5" key="1">
    <citation type="submission" date="2023-07" db="EMBL/GenBank/DDBJ databases">
        <title>Sorghum-associated microbial communities from plants grown in Nebraska, USA.</title>
        <authorList>
            <person name="Schachtman D."/>
        </authorList>
    </citation>
    <scope>NUCLEOTIDE SEQUENCE</scope>
    <source>
        <strain evidence="5">DS2795</strain>
    </source>
</reference>
<dbReference type="SUPFAM" id="SSF46894">
    <property type="entry name" value="C-terminal effector domain of the bipartite response regulators"/>
    <property type="match status" value="1"/>
</dbReference>
<dbReference type="InterPro" id="IPR039420">
    <property type="entry name" value="WalR-like"/>
</dbReference>
<dbReference type="RefSeq" id="WP_307636314.1">
    <property type="nucleotide sequence ID" value="NZ_JAUSRR010000003.1"/>
</dbReference>
<dbReference type="Pfam" id="PF00196">
    <property type="entry name" value="GerE"/>
    <property type="match status" value="1"/>
</dbReference>
<feature type="domain" description="HTH luxR-type" evidence="4">
    <location>
        <begin position="854"/>
        <end position="919"/>
    </location>
</feature>
<dbReference type="InterPro" id="IPR036388">
    <property type="entry name" value="WH-like_DNA-bd_sf"/>
</dbReference>
<keyword evidence="1" id="KW-0805">Transcription regulation</keyword>
<dbReference type="InterPro" id="IPR011990">
    <property type="entry name" value="TPR-like_helical_dom_sf"/>
</dbReference>
<dbReference type="GO" id="GO:0006355">
    <property type="term" value="P:regulation of DNA-templated transcription"/>
    <property type="evidence" value="ECO:0007669"/>
    <property type="project" value="InterPro"/>
</dbReference>
<dbReference type="PANTHER" id="PTHR43214">
    <property type="entry name" value="TWO-COMPONENT RESPONSE REGULATOR"/>
    <property type="match status" value="1"/>
</dbReference>
<gene>
    <name evidence="5" type="ORF">J2W25_001736</name>
</gene>
<dbReference type="InterPro" id="IPR000792">
    <property type="entry name" value="Tscrpt_reg_LuxR_C"/>
</dbReference>
<dbReference type="Gene3D" id="1.10.10.10">
    <property type="entry name" value="Winged helix-like DNA-binding domain superfamily/Winged helix DNA-binding domain"/>
    <property type="match status" value="1"/>
</dbReference>
<dbReference type="SUPFAM" id="SSF52540">
    <property type="entry name" value="P-loop containing nucleoside triphosphate hydrolases"/>
    <property type="match status" value="1"/>
</dbReference>
<dbReference type="InterPro" id="IPR016032">
    <property type="entry name" value="Sig_transdc_resp-reg_C-effctor"/>
</dbReference>
<accession>A0AAW8DTK3</accession>
<dbReference type="InterPro" id="IPR059106">
    <property type="entry name" value="WHD_MalT"/>
</dbReference>
<dbReference type="Pfam" id="PF25873">
    <property type="entry name" value="WHD_MalT"/>
    <property type="match status" value="1"/>
</dbReference>
<proteinExistence type="predicted"/>
<dbReference type="InterPro" id="IPR041617">
    <property type="entry name" value="TPR_MalT"/>
</dbReference>
<protein>
    <submittedName>
        <fullName evidence="5">LuxR family maltose regulon positive regulatory protein</fullName>
    </submittedName>
</protein>
<dbReference type="Proteomes" id="UP001244295">
    <property type="component" value="Unassembled WGS sequence"/>
</dbReference>
<evidence type="ECO:0000256" key="3">
    <source>
        <dbReference type="ARBA" id="ARBA00023163"/>
    </source>
</evidence>
<evidence type="ECO:0000313" key="5">
    <source>
        <dbReference type="EMBL" id="MDP9922715.1"/>
    </source>
</evidence>
<dbReference type="GO" id="GO:0003677">
    <property type="term" value="F:DNA binding"/>
    <property type="evidence" value="ECO:0007669"/>
    <property type="project" value="UniProtKB-KW"/>
</dbReference>
<dbReference type="SMART" id="SM00421">
    <property type="entry name" value="HTH_LUXR"/>
    <property type="match status" value="1"/>
</dbReference>
<dbReference type="InterPro" id="IPR027417">
    <property type="entry name" value="P-loop_NTPase"/>
</dbReference>
<name>A0AAW8DTK3_9BURK</name>
<evidence type="ECO:0000256" key="2">
    <source>
        <dbReference type="ARBA" id="ARBA00023125"/>
    </source>
</evidence>